<gene>
    <name evidence="9" type="ordered locus">TREPR_1741</name>
</gene>
<dbReference type="eggNOG" id="COG0006">
    <property type="taxonomic scope" value="Bacteria"/>
</dbReference>
<evidence type="ECO:0000256" key="6">
    <source>
        <dbReference type="SAM" id="MobiDB-lite"/>
    </source>
</evidence>
<keyword evidence="2 5" id="KW-0479">Metal-binding</keyword>
<dbReference type="InterPro" id="IPR036005">
    <property type="entry name" value="Creatinase/aminopeptidase-like"/>
</dbReference>
<dbReference type="Pfam" id="PF00557">
    <property type="entry name" value="Peptidase_M24"/>
    <property type="match status" value="1"/>
</dbReference>
<dbReference type="InterPro" id="IPR000994">
    <property type="entry name" value="Pept_M24"/>
</dbReference>
<dbReference type="SUPFAM" id="SSF53092">
    <property type="entry name" value="Creatinase/prolidase N-terminal domain"/>
    <property type="match status" value="1"/>
</dbReference>
<keyword evidence="4" id="KW-0482">Metalloprotease</keyword>
<keyword evidence="1" id="KW-0645">Protease</keyword>
<dbReference type="SUPFAM" id="SSF55920">
    <property type="entry name" value="Creatinase/aminopeptidase"/>
    <property type="match status" value="1"/>
</dbReference>
<proteinExistence type="inferred from homology"/>
<dbReference type="GO" id="GO:0008237">
    <property type="term" value="F:metallopeptidase activity"/>
    <property type="evidence" value="ECO:0007669"/>
    <property type="project" value="UniProtKB-KW"/>
</dbReference>
<comment type="similarity">
    <text evidence="5">Belongs to the peptidase M24B family.</text>
</comment>
<dbReference type="GO" id="GO:0006508">
    <property type="term" value="P:proteolysis"/>
    <property type="evidence" value="ECO:0007669"/>
    <property type="project" value="UniProtKB-KW"/>
</dbReference>
<evidence type="ECO:0000313" key="9">
    <source>
        <dbReference type="EMBL" id="AEF86994.1"/>
    </source>
</evidence>
<dbReference type="RefSeq" id="WP_015708386.1">
    <property type="nucleotide sequence ID" value="NC_015578.1"/>
</dbReference>
<evidence type="ECO:0000259" key="7">
    <source>
        <dbReference type="Pfam" id="PF00557"/>
    </source>
</evidence>
<accession>F5YMS9</accession>
<dbReference type="InterPro" id="IPR001131">
    <property type="entry name" value="Peptidase_M24B_aminopep-P_CS"/>
</dbReference>
<feature type="domain" description="Creatinase N-terminal" evidence="8">
    <location>
        <begin position="10"/>
        <end position="140"/>
    </location>
</feature>
<dbReference type="KEGG" id="tpi:TREPR_1741"/>
<feature type="region of interest" description="Disordered" evidence="6">
    <location>
        <begin position="195"/>
        <end position="214"/>
    </location>
</feature>
<dbReference type="GO" id="GO:0046872">
    <property type="term" value="F:metal ion binding"/>
    <property type="evidence" value="ECO:0007669"/>
    <property type="project" value="UniProtKB-KW"/>
</dbReference>
<evidence type="ECO:0000256" key="1">
    <source>
        <dbReference type="ARBA" id="ARBA00022670"/>
    </source>
</evidence>
<dbReference type="Gene3D" id="3.40.350.10">
    <property type="entry name" value="Creatinase/prolidase N-terminal domain"/>
    <property type="match status" value="1"/>
</dbReference>
<evidence type="ECO:0000256" key="4">
    <source>
        <dbReference type="ARBA" id="ARBA00023049"/>
    </source>
</evidence>
<reference evidence="9 10" key="2">
    <citation type="journal article" date="2011" name="ISME J.">
        <title>RNA-seq reveals cooperative metabolic interactions between two termite-gut spirochete species in co-culture.</title>
        <authorList>
            <person name="Rosenthal A.Z."/>
            <person name="Matson E.G."/>
            <person name="Eldar A."/>
            <person name="Leadbetter J.R."/>
        </authorList>
    </citation>
    <scope>NUCLEOTIDE SEQUENCE [LARGE SCALE GENOMIC DNA]</scope>
    <source>
        <strain evidence="10">ATCC BAA-887 / DSM 12427 / ZAS-2</strain>
    </source>
</reference>
<evidence type="ECO:0000256" key="3">
    <source>
        <dbReference type="ARBA" id="ARBA00022801"/>
    </source>
</evidence>
<evidence type="ECO:0000259" key="8">
    <source>
        <dbReference type="Pfam" id="PF01321"/>
    </source>
</evidence>
<dbReference type="PANTHER" id="PTHR46112:SF3">
    <property type="entry name" value="AMINOPEPTIDASE YPDF"/>
    <property type="match status" value="1"/>
</dbReference>
<dbReference type="EC" id="3.4.13.9" evidence="9"/>
<dbReference type="AlphaFoldDB" id="F5YMS9"/>
<keyword evidence="3 9" id="KW-0378">Hydrolase</keyword>
<dbReference type="Pfam" id="PF01321">
    <property type="entry name" value="Creatinase_N"/>
    <property type="match status" value="1"/>
</dbReference>
<dbReference type="InterPro" id="IPR050659">
    <property type="entry name" value="Peptidase_M24B"/>
</dbReference>
<evidence type="ECO:0000256" key="5">
    <source>
        <dbReference type="RuleBase" id="RU000590"/>
    </source>
</evidence>
<dbReference type="Proteomes" id="UP000009223">
    <property type="component" value="Chromosome"/>
</dbReference>
<dbReference type="GO" id="GO:0102009">
    <property type="term" value="F:proline dipeptidase activity"/>
    <property type="evidence" value="ECO:0007669"/>
    <property type="project" value="UniProtKB-EC"/>
</dbReference>
<dbReference type="InterPro" id="IPR029149">
    <property type="entry name" value="Creatin/AminoP/Spt16_N"/>
</dbReference>
<reference evidence="10" key="1">
    <citation type="submission" date="2009-12" db="EMBL/GenBank/DDBJ databases">
        <title>Complete sequence of Treponema primitia strain ZAS-2.</title>
        <authorList>
            <person name="Tetu S.G."/>
            <person name="Matson E."/>
            <person name="Ren Q."/>
            <person name="Seshadri R."/>
            <person name="Elbourne L."/>
            <person name="Hassan K.A."/>
            <person name="Durkin A."/>
            <person name="Radune D."/>
            <person name="Mohamoud Y."/>
            <person name="Shay R."/>
            <person name="Jin S."/>
            <person name="Zhang X."/>
            <person name="Lucey K."/>
            <person name="Ballor N.R."/>
            <person name="Ottesen E."/>
            <person name="Rosenthal R."/>
            <person name="Allen A."/>
            <person name="Leadbetter J.R."/>
            <person name="Paulsen I.T."/>
        </authorList>
    </citation>
    <scope>NUCLEOTIDE SEQUENCE [LARGE SCALE GENOMIC DNA]</scope>
    <source>
        <strain evidence="10">ATCC BAA-887 / DSM 12427 / ZAS-2</strain>
    </source>
</reference>
<dbReference type="CDD" id="cd01092">
    <property type="entry name" value="APP-like"/>
    <property type="match status" value="1"/>
</dbReference>
<dbReference type="Gene3D" id="3.90.230.10">
    <property type="entry name" value="Creatinase/methionine aminopeptidase superfamily"/>
    <property type="match status" value="1"/>
</dbReference>
<dbReference type="PROSITE" id="PS00491">
    <property type="entry name" value="PROLINE_PEPTIDASE"/>
    <property type="match status" value="1"/>
</dbReference>
<dbReference type="HOGENOM" id="CLU_017266_4_2_12"/>
<name>F5YMS9_TREPZ</name>
<keyword evidence="9" id="KW-0224">Dipeptidase</keyword>
<protein>
    <submittedName>
        <fullName evidence="9">Xaa-Pro dipeptidase (X-Pro dipeptidase) (Prolinedipeptidase) (Prolidase) (Imidodipeptidase)</fullName>
        <ecNumber evidence="9">3.4.13.9</ecNumber>
    </submittedName>
</protein>
<dbReference type="InterPro" id="IPR000587">
    <property type="entry name" value="Creatinase_N"/>
</dbReference>
<organism evidence="9 10">
    <name type="scientific">Treponema primitia (strain ATCC BAA-887 / DSM 12427 / ZAS-2)</name>
    <dbReference type="NCBI Taxonomy" id="545694"/>
    <lineage>
        <taxon>Bacteria</taxon>
        <taxon>Pseudomonadati</taxon>
        <taxon>Spirochaetota</taxon>
        <taxon>Spirochaetia</taxon>
        <taxon>Spirochaetales</taxon>
        <taxon>Treponemataceae</taxon>
        <taxon>Treponema</taxon>
    </lineage>
</organism>
<feature type="domain" description="Peptidase M24" evidence="7">
    <location>
        <begin position="148"/>
        <end position="348"/>
    </location>
</feature>
<dbReference type="PANTHER" id="PTHR46112">
    <property type="entry name" value="AMINOPEPTIDASE"/>
    <property type="match status" value="1"/>
</dbReference>
<evidence type="ECO:0000256" key="2">
    <source>
        <dbReference type="ARBA" id="ARBA00022723"/>
    </source>
</evidence>
<keyword evidence="10" id="KW-1185">Reference proteome</keyword>
<sequence length="366" mass="40854">MSTLDIYRKRWEGVRKTMQEQGISSLLLGPGSDLYYLTGFFGHISERLTCFILTHDDAFFLYPGFEKNRINPELADLAECRAHTDGDDPHGILVSFIKEKAGTAAIDNRMWAETLIKIQERLPSYRWDLASRIISPMRMCKDEEEYRCLKEAQLKAGRALGELYKWGLEGRTEKEAAVKLTEFCTREGLKKASWGPIVASGPSGESPHHSTGDRIIKKGDPVIIDFGGVYLGYQADMTRTPVIGKADGKFKEVYETVLRANQAAFQAAKPEAPCETVDAAARGVIDQAGYGEFFTHRLGHGLGLDIHEDPYMVRGNTLPIKAGMSFSDEPGIYLPGKFGVRIEDILFIGQNGAERLTEFPLTFMEL</sequence>
<dbReference type="STRING" id="545694.TREPR_1741"/>
<evidence type="ECO:0000313" key="10">
    <source>
        <dbReference type="Proteomes" id="UP000009223"/>
    </source>
</evidence>
<dbReference type="EMBL" id="CP001843">
    <property type="protein sequence ID" value="AEF86994.1"/>
    <property type="molecule type" value="Genomic_DNA"/>
</dbReference>